<name>A0ABX5B396_9SPIR</name>
<sequence length="229" mass="25983">MRFYIAILILFITLLSSVSFAQTYGYDKEYQKQLKESGVEITDKQKEQVREDIKKWANFYLNKHYEYNEKALLTHPNSKEKKTFNFDCSGYVAAVYWTSNIAVFEKQAILDSGGVKTIYATLSKYKKIYSGVLPNVGDIIMFDRTTSDTKKLTHAGIVIDIDEDDTVTYIHASTSKGLVLGYMNLKYPDLARKDGKIINSYLKRGGGVDALASHCFNSYGTILDIPKNN</sequence>
<dbReference type="Proteomes" id="UP000238924">
    <property type="component" value="Unassembled WGS sequence"/>
</dbReference>
<reference evidence="7 8" key="1">
    <citation type="submission" date="2014-04" db="EMBL/GenBank/DDBJ databases">
        <title>Whole genome sequence of 'Brachyspira hampsonii' D13-03603F2.</title>
        <authorList>
            <person name="Patterson A.H."/>
            <person name="Chaban B."/>
            <person name="Fernando C."/>
            <person name="Harding J.C."/>
            <person name="Hill J.E."/>
        </authorList>
    </citation>
    <scope>NUCLEOTIDE SEQUENCE [LARGE SCALE GENOMIC DNA]</scope>
    <source>
        <strain evidence="7 8">D13-03603F2</strain>
    </source>
</reference>
<dbReference type="EMBL" id="JJMJ01000143">
    <property type="protein sequence ID" value="PPS21733.1"/>
    <property type="molecule type" value="Genomic_DNA"/>
</dbReference>
<accession>A0ABX5B396</accession>
<evidence type="ECO:0000256" key="1">
    <source>
        <dbReference type="ARBA" id="ARBA00007074"/>
    </source>
</evidence>
<dbReference type="SUPFAM" id="SSF54001">
    <property type="entry name" value="Cysteine proteinases"/>
    <property type="match status" value="1"/>
</dbReference>
<dbReference type="Pfam" id="PF00877">
    <property type="entry name" value="NLPC_P60"/>
    <property type="match status" value="1"/>
</dbReference>
<dbReference type="InterPro" id="IPR000064">
    <property type="entry name" value="NLP_P60_dom"/>
</dbReference>
<proteinExistence type="inferred from homology"/>
<protein>
    <submittedName>
        <fullName evidence="7">Biopolymer transporter ExbB</fullName>
    </submittedName>
</protein>
<evidence type="ECO:0000256" key="5">
    <source>
        <dbReference type="SAM" id="SignalP"/>
    </source>
</evidence>
<keyword evidence="8" id="KW-1185">Reference proteome</keyword>
<feature type="domain" description="NlpC/P60" evidence="6">
    <location>
        <begin position="83"/>
        <end position="187"/>
    </location>
</feature>
<evidence type="ECO:0000313" key="7">
    <source>
        <dbReference type="EMBL" id="PPS21733.1"/>
    </source>
</evidence>
<organism evidence="7 8">
    <name type="scientific">Brachyspira murdochii</name>
    <dbReference type="NCBI Taxonomy" id="84378"/>
    <lineage>
        <taxon>Bacteria</taxon>
        <taxon>Pseudomonadati</taxon>
        <taxon>Spirochaetota</taxon>
        <taxon>Spirochaetia</taxon>
        <taxon>Brachyspirales</taxon>
        <taxon>Brachyspiraceae</taxon>
        <taxon>Brachyspira</taxon>
    </lineage>
</organism>
<dbReference type="InterPro" id="IPR038765">
    <property type="entry name" value="Papain-like_cys_pep_sf"/>
</dbReference>
<keyword evidence="5" id="KW-0732">Signal</keyword>
<gene>
    <name evidence="7" type="ORF">DJ52_09025</name>
</gene>
<evidence type="ECO:0000256" key="4">
    <source>
        <dbReference type="ARBA" id="ARBA00022807"/>
    </source>
</evidence>
<keyword evidence="2" id="KW-0645">Protease</keyword>
<evidence type="ECO:0000259" key="6">
    <source>
        <dbReference type="Pfam" id="PF00877"/>
    </source>
</evidence>
<evidence type="ECO:0000256" key="3">
    <source>
        <dbReference type="ARBA" id="ARBA00022801"/>
    </source>
</evidence>
<comment type="caution">
    <text evidence="7">The sequence shown here is derived from an EMBL/GenBank/DDBJ whole genome shotgun (WGS) entry which is preliminary data.</text>
</comment>
<feature type="signal peptide" evidence="5">
    <location>
        <begin position="1"/>
        <end position="21"/>
    </location>
</feature>
<comment type="similarity">
    <text evidence="1">Belongs to the peptidase C40 family.</text>
</comment>
<keyword evidence="3" id="KW-0378">Hydrolase</keyword>
<dbReference type="Gene3D" id="3.90.1720.10">
    <property type="entry name" value="endopeptidase domain like (from Nostoc punctiforme)"/>
    <property type="match status" value="1"/>
</dbReference>
<dbReference type="RefSeq" id="WP_013113595.1">
    <property type="nucleotide sequence ID" value="NZ_JJMJ01000143.1"/>
</dbReference>
<keyword evidence="4" id="KW-0788">Thiol protease</keyword>
<evidence type="ECO:0000313" key="8">
    <source>
        <dbReference type="Proteomes" id="UP000238924"/>
    </source>
</evidence>
<evidence type="ECO:0000256" key="2">
    <source>
        <dbReference type="ARBA" id="ARBA00022670"/>
    </source>
</evidence>
<feature type="chain" id="PRO_5046640453" evidence="5">
    <location>
        <begin position="22"/>
        <end position="229"/>
    </location>
</feature>